<dbReference type="EMBL" id="CP137640">
    <property type="protein sequence ID" value="WVX82293.1"/>
    <property type="molecule type" value="Genomic_DNA"/>
</dbReference>
<dbReference type="PANTHER" id="PTHR11049">
    <property type="entry name" value="ACYL COENZYME A THIOESTER HYDROLASE"/>
    <property type="match status" value="1"/>
</dbReference>
<evidence type="ECO:0000256" key="3">
    <source>
        <dbReference type="PROSITE-ProRule" id="PRU01106"/>
    </source>
</evidence>
<evidence type="ECO:0000259" key="4">
    <source>
        <dbReference type="PROSITE" id="PS51770"/>
    </source>
</evidence>
<proteinExistence type="inferred from homology"/>
<name>A0ABZ2CKL6_9BACI</name>
<accession>A0ABZ2CKL6</accession>
<comment type="similarity">
    <text evidence="1">Belongs to the acyl coenzyme A hydrolase family.</text>
</comment>
<evidence type="ECO:0000313" key="6">
    <source>
        <dbReference type="Proteomes" id="UP001357223"/>
    </source>
</evidence>
<evidence type="ECO:0000256" key="1">
    <source>
        <dbReference type="ARBA" id="ARBA00010458"/>
    </source>
</evidence>
<sequence length="173" mass="19184">MENTKYCRESLAVKTSLVSPPDTNIHGTMFGGKLMAYIDDIAAIAAMRHARMPAVTASSDSVDFLHPINEGNSVCLEAFVTYTGRTSMEVFVKVVSENIVSGERHVCAVSFLTFVALDGNGKPAEIPQVIPQTEEEKHLHETAKERLEIRKKRRKDSEARAKLFGTSFPWTRA</sequence>
<keyword evidence="2 3" id="KW-0378">Hydrolase</keyword>
<dbReference type="InterPro" id="IPR006683">
    <property type="entry name" value="Thioestr_dom"/>
</dbReference>
<dbReference type="GO" id="GO:0047617">
    <property type="term" value="F:fatty acyl-CoA hydrolase activity"/>
    <property type="evidence" value="ECO:0007669"/>
    <property type="project" value="UniProtKB-EC"/>
</dbReference>
<evidence type="ECO:0000256" key="2">
    <source>
        <dbReference type="ARBA" id="ARBA00022801"/>
    </source>
</evidence>
<dbReference type="Pfam" id="PF03061">
    <property type="entry name" value="4HBT"/>
    <property type="match status" value="1"/>
</dbReference>
<dbReference type="InterPro" id="IPR029069">
    <property type="entry name" value="HotDog_dom_sf"/>
</dbReference>
<keyword evidence="6" id="KW-1185">Reference proteome</keyword>
<dbReference type="Gene3D" id="3.10.129.10">
    <property type="entry name" value="Hotdog Thioesterase"/>
    <property type="match status" value="1"/>
</dbReference>
<dbReference type="CDD" id="cd03442">
    <property type="entry name" value="BFIT_BACH"/>
    <property type="match status" value="1"/>
</dbReference>
<reference evidence="5 6" key="1">
    <citation type="submission" date="2023-10" db="EMBL/GenBank/DDBJ databases">
        <title>Niallia locisalis sp.nov. isolated from a salt pond sample.</title>
        <authorList>
            <person name="Li X.-J."/>
            <person name="Dong L."/>
        </authorList>
    </citation>
    <scope>NUCLEOTIDE SEQUENCE [LARGE SCALE GENOMIC DNA]</scope>
    <source>
        <strain evidence="5 6">DSM 29761</strain>
    </source>
</reference>
<dbReference type="PANTHER" id="PTHR11049:SF24">
    <property type="entry name" value="CYTOSOLIC ACYL COENZYME A THIOESTER HYDROLASE"/>
    <property type="match status" value="1"/>
</dbReference>
<feature type="domain" description="HotDog ACOT-type" evidence="4">
    <location>
        <begin position="8"/>
        <end position="120"/>
    </location>
</feature>
<dbReference type="SUPFAM" id="SSF54637">
    <property type="entry name" value="Thioesterase/thiol ester dehydrase-isomerase"/>
    <property type="match status" value="1"/>
</dbReference>
<protein>
    <submittedName>
        <fullName evidence="5">Acyl-CoA thioesterase</fullName>
        <ecNumber evidence="5">3.1.2.20</ecNumber>
    </submittedName>
</protein>
<organism evidence="5 6">
    <name type="scientific">Niallia oryzisoli</name>
    <dbReference type="NCBI Taxonomy" id="1737571"/>
    <lineage>
        <taxon>Bacteria</taxon>
        <taxon>Bacillati</taxon>
        <taxon>Bacillota</taxon>
        <taxon>Bacilli</taxon>
        <taxon>Bacillales</taxon>
        <taxon>Bacillaceae</taxon>
        <taxon>Niallia</taxon>
    </lineage>
</organism>
<dbReference type="InterPro" id="IPR033120">
    <property type="entry name" value="HOTDOG_ACOT"/>
</dbReference>
<gene>
    <name evidence="5" type="ORF">R4Z09_04640</name>
</gene>
<dbReference type="PROSITE" id="PS51770">
    <property type="entry name" value="HOTDOG_ACOT"/>
    <property type="match status" value="1"/>
</dbReference>
<dbReference type="RefSeq" id="WP_338451196.1">
    <property type="nucleotide sequence ID" value="NZ_CP137640.1"/>
</dbReference>
<dbReference type="Proteomes" id="UP001357223">
    <property type="component" value="Chromosome"/>
</dbReference>
<dbReference type="InterPro" id="IPR040170">
    <property type="entry name" value="Cytosol_ACT"/>
</dbReference>
<evidence type="ECO:0000313" key="5">
    <source>
        <dbReference type="EMBL" id="WVX82293.1"/>
    </source>
</evidence>
<dbReference type="EC" id="3.1.2.20" evidence="5"/>